<comment type="caution">
    <text evidence="6">The sequence shown here is derived from an EMBL/GenBank/DDBJ whole genome shotgun (WGS) entry which is preliminary data.</text>
</comment>
<dbReference type="PANTHER" id="PTHR38344">
    <property type="entry name" value="UPF0753 PROTEIN AQ_863"/>
    <property type="match status" value="1"/>
</dbReference>
<dbReference type="Proteomes" id="UP000019753">
    <property type="component" value="Unassembled WGS sequence"/>
</dbReference>
<evidence type="ECO:0000313" key="6">
    <source>
        <dbReference type="EMBL" id="EYR62216.1"/>
    </source>
</evidence>
<keyword evidence="1" id="KW-0813">Transport</keyword>
<keyword evidence="2" id="KW-1003">Cell membrane</keyword>
<proteinExistence type="predicted"/>
<dbReference type="AlphaFoldDB" id="A0A021VM20"/>
<evidence type="ECO:0000256" key="3">
    <source>
        <dbReference type="ARBA" id="ARBA00022723"/>
    </source>
</evidence>
<reference evidence="6 7" key="1">
    <citation type="submission" date="2014-01" db="EMBL/GenBank/DDBJ databases">
        <title>Actinotalea ferrariae CF5-4.</title>
        <authorList>
            <person name="Chen F."/>
            <person name="Li Y."/>
            <person name="Wang G."/>
        </authorList>
    </citation>
    <scope>NUCLEOTIDE SEQUENCE [LARGE SCALE GENOMIC DNA]</scope>
    <source>
        <strain evidence="6 7">CF5-4</strain>
    </source>
</reference>
<keyword evidence="3" id="KW-0479">Metal-binding</keyword>
<dbReference type="GO" id="GO:0046872">
    <property type="term" value="F:metal ion binding"/>
    <property type="evidence" value="ECO:0007669"/>
    <property type="project" value="UniProtKB-KW"/>
</dbReference>
<dbReference type="OrthoDB" id="9805101at2"/>
<evidence type="ECO:0000256" key="4">
    <source>
        <dbReference type="ARBA" id="ARBA00022833"/>
    </source>
</evidence>
<dbReference type="PANTHER" id="PTHR38344:SF1">
    <property type="entry name" value="INORGANIC CARBON TRANSPORTER SUBUNIT DABA-RELATED"/>
    <property type="match status" value="1"/>
</dbReference>
<name>A0A021VM20_9CELL</name>
<dbReference type="InterPro" id="IPR018752">
    <property type="entry name" value="DabA"/>
</dbReference>
<accession>A0A021VM20</accession>
<keyword evidence="5" id="KW-0472">Membrane</keyword>
<dbReference type="Pfam" id="PF10070">
    <property type="entry name" value="DabA"/>
    <property type="match status" value="1"/>
</dbReference>
<protein>
    <submittedName>
        <fullName evidence="6">Membrane protein</fullName>
    </submittedName>
</protein>
<feature type="non-terminal residue" evidence="6">
    <location>
        <position position="1"/>
    </location>
</feature>
<evidence type="ECO:0000256" key="2">
    <source>
        <dbReference type="ARBA" id="ARBA00022475"/>
    </source>
</evidence>
<sequence>ALPEPGASLARDAGTGHDEVVAAALAALDQHEAELRSGLLAALDAATVTSVAAGAGAVTRERAGRAAADLVFCIDVRSEPLRRHLEAVADVRTVGFAGFFGFTVQRTCGTGHAARTADRLPVLVAPTATVREDVVLEPGVGTLLLRALRAALDAPGGGFAAVDVAALKGAVTVAQTLVPSARALPEVAVGELVADGEAWPGLVDAAVGLVRATGLHGPRTAPVVVLVGHGSTSTNNPAEAAFDCGACGGSRGAFNARLAAATLNAPAVRRRLEQEGLALPEDTVVVAAEHDTALDSVRLYAGQPTADTTGLVAALADAGARTATERTTRLPGAPRGLVTPDRAVRHVRRRALDGSEVRHEWGLAGNAFFIAAPRDLTRQVDLGGRSFLHEYDASADPDGALLESILTAPLVVAHWINAQYLFSAADPRNLGSGTKTAHNPVGALGVLAGPGGDLLTGLAEQSVRHDGATVHDPVRLLAVVAADPQAIDAVLDRHANVAALVTGGWLHLVALDPRDGSALRRTATGWLPESVGALVRDPLDEAVGDADDDLDERFADAVRR</sequence>
<keyword evidence="7" id="KW-1185">Reference proteome</keyword>
<organism evidence="6 7">
    <name type="scientific">Actinotalea ferrariae CF5-4</name>
    <dbReference type="NCBI Taxonomy" id="948458"/>
    <lineage>
        <taxon>Bacteria</taxon>
        <taxon>Bacillati</taxon>
        <taxon>Actinomycetota</taxon>
        <taxon>Actinomycetes</taxon>
        <taxon>Micrococcales</taxon>
        <taxon>Cellulomonadaceae</taxon>
        <taxon>Actinotalea</taxon>
    </lineage>
</organism>
<evidence type="ECO:0000313" key="7">
    <source>
        <dbReference type="Proteomes" id="UP000019753"/>
    </source>
</evidence>
<keyword evidence="4" id="KW-0862">Zinc</keyword>
<dbReference type="EMBL" id="AXCW01000294">
    <property type="protein sequence ID" value="EYR62216.1"/>
    <property type="molecule type" value="Genomic_DNA"/>
</dbReference>
<gene>
    <name evidence="6" type="ORF">N866_10685</name>
</gene>
<evidence type="ECO:0000256" key="1">
    <source>
        <dbReference type="ARBA" id="ARBA00022448"/>
    </source>
</evidence>
<dbReference type="RefSeq" id="WP_155855434.1">
    <property type="nucleotide sequence ID" value="NZ_AXCW01000294.1"/>
</dbReference>
<evidence type="ECO:0000256" key="5">
    <source>
        <dbReference type="ARBA" id="ARBA00023136"/>
    </source>
</evidence>